<organism evidence="3 4">
    <name type="scientific">Leifsonia soli</name>
    <dbReference type="NCBI Taxonomy" id="582665"/>
    <lineage>
        <taxon>Bacteria</taxon>
        <taxon>Bacillati</taxon>
        <taxon>Actinomycetota</taxon>
        <taxon>Actinomycetes</taxon>
        <taxon>Micrococcales</taxon>
        <taxon>Microbacteriaceae</taxon>
        <taxon>Leifsonia</taxon>
    </lineage>
</organism>
<proteinExistence type="inferred from homology"/>
<evidence type="ECO:0000259" key="2">
    <source>
        <dbReference type="Pfam" id="PF04909"/>
    </source>
</evidence>
<gene>
    <name evidence="3" type="ORF">BJ963_002596</name>
</gene>
<protein>
    <submittedName>
        <fullName evidence="3">L-fuconolactonase</fullName>
        <ecNumber evidence="3">3.1.1.-</ecNumber>
    </submittedName>
</protein>
<dbReference type="InterPro" id="IPR032466">
    <property type="entry name" value="Metal_Hydrolase"/>
</dbReference>
<dbReference type="EC" id="3.1.1.-" evidence="3"/>
<accession>A0A852T1P9</accession>
<dbReference type="PANTHER" id="PTHR43569:SF2">
    <property type="entry name" value="AMIDOHYDROLASE-RELATED DOMAIN-CONTAINING PROTEIN"/>
    <property type="match status" value="1"/>
</dbReference>
<evidence type="ECO:0000256" key="1">
    <source>
        <dbReference type="ARBA" id="ARBA00038310"/>
    </source>
</evidence>
<dbReference type="RefSeq" id="WP_179457113.1">
    <property type="nucleotide sequence ID" value="NZ_BAAAPX010000001.1"/>
</dbReference>
<dbReference type="GO" id="GO:0016787">
    <property type="term" value="F:hydrolase activity"/>
    <property type="evidence" value="ECO:0007669"/>
    <property type="project" value="UniProtKB-KW"/>
</dbReference>
<dbReference type="InterPro" id="IPR052350">
    <property type="entry name" value="Metallo-dep_Lactonases"/>
</dbReference>
<name>A0A852T1P9_9MICO</name>
<dbReference type="Gene3D" id="3.20.20.140">
    <property type="entry name" value="Metal-dependent hydrolases"/>
    <property type="match status" value="1"/>
</dbReference>
<comment type="caution">
    <text evidence="3">The sequence shown here is derived from an EMBL/GenBank/DDBJ whole genome shotgun (WGS) entry which is preliminary data.</text>
</comment>
<dbReference type="EMBL" id="JACCBJ010000001">
    <property type="protein sequence ID" value="NYD75077.1"/>
    <property type="molecule type" value="Genomic_DNA"/>
</dbReference>
<evidence type="ECO:0000313" key="4">
    <source>
        <dbReference type="Proteomes" id="UP000589620"/>
    </source>
</evidence>
<dbReference type="AlphaFoldDB" id="A0A852T1P9"/>
<dbReference type="Proteomes" id="UP000589620">
    <property type="component" value="Unassembled WGS sequence"/>
</dbReference>
<evidence type="ECO:0000313" key="3">
    <source>
        <dbReference type="EMBL" id="NYD75077.1"/>
    </source>
</evidence>
<keyword evidence="3" id="KW-0378">Hydrolase</keyword>
<dbReference type="PANTHER" id="PTHR43569">
    <property type="entry name" value="AMIDOHYDROLASE"/>
    <property type="match status" value="1"/>
</dbReference>
<dbReference type="Pfam" id="PF04909">
    <property type="entry name" value="Amidohydro_2"/>
    <property type="match status" value="1"/>
</dbReference>
<feature type="domain" description="Amidohydrolase-related" evidence="2">
    <location>
        <begin position="15"/>
        <end position="279"/>
    </location>
</feature>
<keyword evidence="4" id="KW-1185">Reference proteome</keyword>
<dbReference type="SUPFAM" id="SSF51556">
    <property type="entry name" value="Metallo-dependent hydrolases"/>
    <property type="match status" value="1"/>
</dbReference>
<comment type="similarity">
    <text evidence="1">Belongs to the metallo-dependent hydrolases superfamily.</text>
</comment>
<reference evidence="3 4" key="1">
    <citation type="submission" date="2020-07" db="EMBL/GenBank/DDBJ databases">
        <title>Sequencing the genomes of 1000 actinobacteria strains.</title>
        <authorList>
            <person name="Klenk H.-P."/>
        </authorList>
    </citation>
    <scope>NUCLEOTIDE SEQUENCE [LARGE SCALE GENOMIC DNA]</scope>
    <source>
        <strain evidence="3 4">DSM 23871</strain>
    </source>
</reference>
<dbReference type="InterPro" id="IPR006680">
    <property type="entry name" value="Amidohydro-rel"/>
</dbReference>
<sequence length="280" mass="28428">MGGAGSGVIASGGAVDAHVHLWDTGRFSLAWFRPELGLPEVADAADLAERSARATTPIGPIAAAIAVQAADTTDEVRWLTALRHPLLAGVVVQYDPVAAPGSASAGVARSGVVRGVRVAVPGRRADLADVAGLDELCEGIGADGGVVEFLVRPEQLPAVGVVASRHPATTFVVCHLGLGAAEPDESWAAALAAAAARPNLAAKASGVVTGRADRRLRRALSVAVDAFGAQRLLFGSDWPMSARIAPYDEIVARTAAALPALGAAGDAAFWGGTARALYRV</sequence>